<feature type="transmembrane region" description="Helical" evidence="1">
    <location>
        <begin position="74"/>
        <end position="93"/>
    </location>
</feature>
<keyword evidence="1" id="KW-1133">Transmembrane helix</keyword>
<evidence type="ECO:0000313" key="4">
    <source>
        <dbReference type="EMBL" id="JAI28804.1"/>
    </source>
</evidence>
<evidence type="ECO:0000259" key="2">
    <source>
        <dbReference type="Pfam" id="PF07051"/>
    </source>
</evidence>
<dbReference type="PANTHER" id="PTHR13336:SF3">
    <property type="entry name" value="OCIA DOMAIN-CONTAINING PROTEIN 1"/>
    <property type="match status" value="1"/>
</dbReference>
<dbReference type="InterPro" id="IPR009764">
    <property type="entry name" value="OCIA_dom"/>
</dbReference>
<gene>
    <name evidence="3" type="primary">GA12348_1</name>
    <name evidence="4" type="synonym">GA12348_0</name>
    <name evidence="4" type="ORF">c4_g2_i1</name>
    <name evidence="3" type="ORF">c4_g2_i2</name>
</gene>
<dbReference type="Pfam" id="PF07051">
    <property type="entry name" value="OCIA"/>
    <property type="match status" value="1"/>
</dbReference>
<dbReference type="PANTHER" id="PTHR13336">
    <property type="entry name" value="OVARIAN CARCINOMA IMMUNOREACTIVE ANTIGEN"/>
    <property type="match status" value="1"/>
</dbReference>
<name>A0A0K8UHK9_BACLA</name>
<dbReference type="GeneID" id="108977877"/>
<evidence type="ECO:0000256" key="1">
    <source>
        <dbReference type="SAM" id="Phobius"/>
    </source>
</evidence>
<feature type="domain" description="OCIA" evidence="2">
    <location>
        <begin position="15"/>
        <end position="65"/>
    </location>
</feature>
<dbReference type="EMBL" id="GDHF01026137">
    <property type="protein sequence ID" value="JAI26177.1"/>
    <property type="molecule type" value="Transcribed_RNA"/>
</dbReference>
<keyword evidence="1" id="KW-0472">Membrane</keyword>
<sequence>MEQSSEQTDRNPLANYQFSADEIRVLRECNSESFFQRSLPLGTALGVGAYLAVKNGFVQNSNPRIHSKNRHRHITTTYAHLFVCLLFLLHYRMVVFKSVSTL</sequence>
<keyword evidence="1" id="KW-0812">Transmembrane</keyword>
<dbReference type="OrthoDB" id="6513616at2759"/>
<evidence type="ECO:0000313" key="3">
    <source>
        <dbReference type="EMBL" id="JAI26177.1"/>
    </source>
</evidence>
<protein>
    <submittedName>
        <fullName evidence="3">OCIA domain-containing protein 1</fullName>
    </submittedName>
</protein>
<organism evidence="3">
    <name type="scientific">Bactrocera latifrons</name>
    <name type="common">Malaysian fruit fly</name>
    <name type="synonym">Chaetodacus latifrons</name>
    <dbReference type="NCBI Taxonomy" id="174628"/>
    <lineage>
        <taxon>Eukaryota</taxon>
        <taxon>Metazoa</taxon>
        <taxon>Ecdysozoa</taxon>
        <taxon>Arthropoda</taxon>
        <taxon>Hexapoda</taxon>
        <taxon>Insecta</taxon>
        <taxon>Pterygota</taxon>
        <taxon>Neoptera</taxon>
        <taxon>Endopterygota</taxon>
        <taxon>Diptera</taxon>
        <taxon>Brachycera</taxon>
        <taxon>Muscomorpha</taxon>
        <taxon>Tephritoidea</taxon>
        <taxon>Tephritidae</taxon>
        <taxon>Bactrocera</taxon>
        <taxon>Bactrocera</taxon>
    </lineage>
</organism>
<dbReference type="AlphaFoldDB" id="A0A0K8UHK9"/>
<dbReference type="GO" id="GO:0005768">
    <property type="term" value="C:endosome"/>
    <property type="evidence" value="ECO:0007669"/>
    <property type="project" value="TreeGrafter"/>
</dbReference>
<dbReference type="InterPro" id="IPR040187">
    <property type="entry name" value="OCAD1/2"/>
</dbReference>
<accession>A0A0K8UHK9</accession>
<reference evidence="3" key="1">
    <citation type="submission" date="2015-06" db="EMBL/GenBank/DDBJ databases">
        <authorList>
            <person name="Hoefler B.C."/>
            <person name="Straight P.D."/>
        </authorList>
    </citation>
    <scope>NUCLEOTIDE SEQUENCE</scope>
</reference>
<proteinExistence type="predicted"/>
<dbReference type="EMBL" id="GDHF01023510">
    <property type="protein sequence ID" value="JAI28804.1"/>
    <property type="molecule type" value="Transcribed_RNA"/>
</dbReference>